<name>A0ABY0BYZ9_9GAMM</name>
<dbReference type="EMBL" id="PIPN01000003">
    <property type="protein sequence ID" value="RUO29868.1"/>
    <property type="molecule type" value="Genomic_DNA"/>
</dbReference>
<reference evidence="13 14" key="1">
    <citation type="journal article" date="2018" name="Front. Microbiol.">
        <title>Genome-Based Analysis Reveals the Taxonomy and Diversity of the Family Idiomarinaceae.</title>
        <authorList>
            <person name="Liu Y."/>
            <person name="Lai Q."/>
            <person name="Shao Z."/>
        </authorList>
    </citation>
    <scope>NUCLEOTIDE SEQUENCE [LARGE SCALE GENOMIC DNA]</scope>
    <source>
        <strain evidence="13 14">GBSy1</strain>
    </source>
</reference>
<dbReference type="PROSITE" id="PS50885">
    <property type="entry name" value="HAMP"/>
    <property type="match status" value="1"/>
</dbReference>
<evidence type="ECO:0000256" key="6">
    <source>
        <dbReference type="ARBA" id="ARBA00023224"/>
    </source>
</evidence>
<gene>
    <name evidence="13" type="ORF">CWE12_07810</name>
</gene>
<protein>
    <recommendedName>
        <fullName evidence="15">Methyl-accepting chemotaxis protein</fullName>
    </recommendedName>
</protein>
<dbReference type="SMART" id="SM00304">
    <property type="entry name" value="HAMP"/>
    <property type="match status" value="2"/>
</dbReference>
<evidence type="ECO:0000313" key="14">
    <source>
        <dbReference type="Proteomes" id="UP000287410"/>
    </source>
</evidence>
<dbReference type="CDD" id="cd11386">
    <property type="entry name" value="MCP_signal"/>
    <property type="match status" value="1"/>
</dbReference>
<feature type="domain" description="T-SNARE coiled-coil homology" evidence="11">
    <location>
        <begin position="525"/>
        <end position="587"/>
    </location>
</feature>
<accession>A0ABY0BYZ9</accession>
<dbReference type="SMART" id="SM00283">
    <property type="entry name" value="MA"/>
    <property type="match status" value="1"/>
</dbReference>
<evidence type="ECO:0000256" key="5">
    <source>
        <dbReference type="ARBA" id="ARBA00023136"/>
    </source>
</evidence>
<evidence type="ECO:0000259" key="10">
    <source>
        <dbReference type="PROSITE" id="PS50111"/>
    </source>
</evidence>
<evidence type="ECO:0000256" key="7">
    <source>
        <dbReference type="ARBA" id="ARBA00029447"/>
    </source>
</evidence>
<dbReference type="RefSeq" id="WP_126789141.1">
    <property type="nucleotide sequence ID" value="NZ_PIPN01000003.1"/>
</dbReference>
<dbReference type="SUPFAM" id="SSF58104">
    <property type="entry name" value="Methyl-accepting chemotaxis protein (MCP) signaling domain"/>
    <property type="match status" value="1"/>
</dbReference>
<feature type="domain" description="HAMP" evidence="12">
    <location>
        <begin position="280"/>
        <end position="333"/>
    </location>
</feature>
<dbReference type="InterPro" id="IPR003660">
    <property type="entry name" value="HAMP_dom"/>
</dbReference>
<dbReference type="Pfam" id="PF00672">
    <property type="entry name" value="HAMP"/>
    <property type="match status" value="1"/>
</dbReference>
<feature type="domain" description="Methyl-accepting transducer" evidence="10">
    <location>
        <begin position="338"/>
        <end position="574"/>
    </location>
</feature>
<evidence type="ECO:0000256" key="4">
    <source>
        <dbReference type="ARBA" id="ARBA00022989"/>
    </source>
</evidence>
<evidence type="ECO:0000256" key="8">
    <source>
        <dbReference type="PROSITE-ProRule" id="PRU00284"/>
    </source>
</evidence>
<feature type="transmembrane region" description="Helical" evidence="9">
    <location>
        <begin position="12"/>
        <end position="30"/>
    </location>
</feature>
<dbReference type="Pfam" id="PF00015">
    <property type="entry name" value="MCPsignal"/>
    <property type="match status" value="1"/>
</dbReference>
<dbReference type="PROSITE" id="PS50192">
    <property type="entry name" value="T_SNARE"/>
    <property type="match status" value="1"/>
</dbReference>
<proteinExistence type="inferred from homology"/>
<sequence length="611" mass="66476">MRSLSIKHRLILNTAILVVGLLIILGLNQYQASQQTELGEAQRLNERLVADMLMLRRNEKDFLMRAETRYLATFDSNVSTLQTHLQQLADILEEQQIDRSHLESFRRNIRQYQQGFSKVVAATETLGLTDEDGRTAELLQSANRLDNAASAEARVAIMQLHALRTSFIVNPDPALRAEFEQQANALNSQLSSSAQPLLTRYQQAFARYASQREVLGVDERSGLMGEMRAAVHQTEVNLEELSEVVEQALASSTQNLSRMILLVFALVLGLVVLFNLLISRSIIRPILSMQSVIQQIAVNKDLSIRLDTEGNDEVSSVAVSFNQMMTDFERVIGNMATAANQLAAASQELSTVSDEVSGIAHNQEEQTAMIATAITEMAAAIQEVAGNALAASEAADKGATEANAGQQSITRNIDSMEQLQGAVTGTSERLQVLNERTHEISKVVNVIQDIAEQTNLLALNAAIEAARAGEQGRGFAVVADEVRTLAANTKASTQTIHETTERLLRGAREAMEAMQVSADQASESGNLAAQAGDSFARVYDSIQQVTEMGIQISTATEEQSSVAHDITENVNKVADSVRQVVTGAHQCASSSQELARLAADLQDEVAQFKVS</sequence>
<keyword evidence="3 9" id="KW-0812">Transmembrane</keyword>
<keyword evidence="2" id="KW-1003">Cell membrane</keyword>
<dbReference type="Proteomes" id="UP000287410">
    <property type="component" value="Unassembled WGS sequence"/>
</dbReference>
<dbReference type="PANTHER" id="PTHR32089">
    <property type="entry name" value="METHYL-ACCEPTING CHEMOTAXIS PROTEIN MCPB"/>
    <property type="match status" value="1"/>
</dbReference>
<feature type="transmembrane region" description="Helical" evidence="9">
    <location>
        <begin position="259"/>
        <end position="278"/>
    </location>
</feature>
<dbReference type="InterPro" id="IPR004089">
    <property type="entry name" value="MCPsignal_dom"/>
</dbReference>
<evidence type="ECO:0008006" key="15">
    <source>
        <dbReference type="Google" id="ProtNLM"/>
    </source>
</evidence>
<dbReference type="Gene3D" id="1.10.287.950">
    <property type="entry name" value="Methyl-accepting chemotaxis protein"/>
    <property type="match status" value="1"/>
</dbReference>
<dbReference type="PANTHER" id="PTHR32089:SF119">
    <property type="entry name" value="METHYL-ACCEPTING CHEMOTAXIS PROTEIN CTPL"/>
    <property type="match status" value="1"/>
</dbReference>
<dbReference type="InterPro" id="IPR004090">
    <property type="entry name" value="Chemotax_Me-accpt_rcpt"/>
</dbReference>
<dbReference type="PRINTS" id="PR00260">
    <property type="entry name" value="CHEMTRNSDUCR"/>
</dbReference>
<dbReference type="InterPro" id="IPR000727">
    <property type="entry name" value="T_SNARE_dom"/>
</dbReference>
<dbReference type="CDD" id="cd06225">
    <property type="entry name" value="HAMP"/>
    <property type="match status" value="1"/>
</dbReference>
<dbReference type="SMART" id="SM01358">
    <property type="entry name" value="HBM"/>
    <property type="match status" value="1"/>
</dbReference>
<keyword evidence="2" id="KW-0997">Cell inner membrane</keyword>
<comment type="caution">
    <text evidence="13">The sequence shown here is derived from an EMBL/GenBank/DDBJ whole genome shotgun (WGS) entry which is preliminary data.</text>
</comment>
<keyword evidence="5 9" id="KW-0472">Membrane</keyword>
<evidence type="ECO:0000313" key="13">
    <source>
        <dbReference type="EMBL" id="RUO29868.1"/>
    </source>
</evidence>
<comment type="similarity">
    <text evidence="7">Belongs to the methyl-accepting chemotaxis (MCP) protein family.</text>
</comment>
<keyword evidence="4 9" id="KW-1133">Transmembrane helix</keyword>
<comment type="subcellular location">
    <subcellularLocation>
        <location evidence="1">Cell inner membrane</location>
        <topology evidence="1">Multi-pass membrane protein</topology>
    </subcellularLocation>
</comment>
<evidence type="ECO:0000256" key="1">
    <source>
        <dbReference type="ARBA" id="ARBA00004429"/>
    </source>
</evidence>
<evidence type="ECO:0000256" key="9">
    <source>
        <dbReference type="SAM" id="Phobius"/>
    </source>
</evidence>
<organism evidence="13 14">
    <name type="scientific">Aliidiomarina sedimenti</name>
    <dbReference type="NCBI Taxonomy" id="1933879"/>
    <lineage>
        <taxon>Bacteria</taxon>
        <taxon>Pseudomonadati</taxon>
        <taxon>Pseudomonadota</taxon>
        <taxon>Gammaproteobacteria</taxon>
        <taxon>Alteromonadales</taxon>
        <taxon>Idiomarinaceae</taxon>
        <taxon>Aliidiomarina</taxon>
    </lineage>
</organism>
<evidence type="ECO:0000256" key="2">
    <source>
        <dbReference type="ARBA" id="ARBA00022519"/>
    </source>
</evidence>
<evidence type="ECO:0000259" key="11">
    <source>
        <dbReference type="PROSITE" id="PS50192"/>
    </source>
</evidence>
<evidence type="ECO:0000259" key="12">
    <source>
        <dbReference type="PROSITE" id="PS50885"/>
    </source>
</evidence>
<keyword evidence="14" id="KW-1185">Reference proteome</keyword>
<evidence type="ECO:0000256" key="3">
    <source>
        <dbReference type="ARBA" id="ARBA00022692"/>
    </source>
</evidence>
<dbReference type="InterPro" id="IPR032255">
    <property type="entry name" value="HBM"/>
</dbReference>
<dbReference type="PROSITE" id="PS50111">
    <property type="entry name" value="CHEMOTAXIS_TRANSDUC_2"/>
    <property type="match status" value="1"/>
</dbReference>
<keyword evidence="6 8" id="KW-0807">Transducer</keyword>